<dbReference type="GO" id="GO:0005737">
    <property type="term" value="C:cytoplasm"/>
    <property type="evidence" value="ECO:0007669"/>
    <property type="project" value="UniProtKB-ARBA"/>
</dbReference>
<dbReference type="RefSeq" id="WP_045458586.1">
    <property type="nucleotide sequence ID" value="NZ_BBLT01000001.1"/>
</dbReference>
<dbReference type="EC" id="5.1.3.1" evidence="7 10"/>
<feature type="binding site" evidence="10 13">
    <location>
        <position position="33"/>
    </location>
    <ligand>
        <name>a divalent metal cation</name>
        <dbReference type="ChEBI" id="CHEBI:60240"/>
    </ligand>
</feature>
<dbReference type="InterPro" id="IPR011060">
    <property type="entry name" value="RibuloseP-bd_barrel"/>
</dbReference>
<dbReference type="STRING" id="153721.MYP_780"/>
<dbReference type="GO" id="GO:0019323">
    <property type="term" value="P:pentose catabolic process"/>
    <property type="evidence" value="ECO:0007669"/>
    <property type="project" value="UniProtKB-UniRule"/>
</dbReference>
<comment type="cofactor">
    <cofactor evidence="2">
        <name>Mn(2+)</name>
        <dbReference type="ChEBI" id="CHEBI:29035"/>
    </cofactor>
</comment>
<dbReference type="FunFam" id="3.20.20.70:FF:000004">
    <property type="entry name" value="Ribulose-phosphate 3-epimerase"/>
    <property type="match status" value="1"/>
</dbReference>
<evidence type="ECO:0000256" key="14">
    <source>
        <dbReference type="PIRSR" id="PIRSR001461-3"/>
    </source>
</evidence>
<evidence type="ECO:0000256" key="8">
    <source>
        <dbReference type="ARBA" id="ARBA00022723"/>
    </source>
</evidence>
<sequence length="217" mass="23627">MKPIIAPSVLSADFANLQRDVTMINESQADWFHVDIMDGVFVPNISFGLPVCAAINKHAKKPLDVHLMIVQPEKYIEAFKEAGAAYISVHAEACTHLHRVIQQIHAAGCKAGVAINPHTPVNVLENVLNDIDLVCIMSVNPGFGGQQFITRTYEKIKQLNKMREEAKANFLIEIDGGVSDKNAKQLLDLGANVLVAGNFVFNSKDPQATIASLKSLG</sequence>
<evidence type="ECO:0000256" key="2">
    <source>
        <dbReference type="ARBA" id="ARBA00001936"/>
    </source>
</evidence>
<dbReference type="AlphaFoldDB" id="A0A098LBC5"/>
<dbReference type="NCBIfam" id="TIGR01163">
    <property type="entry name" value="rpe"/>
    <property type="match status" value="1"/>
</dbReference>
<comment type="catalytic activity">
    <reaction evidence="1 10 11">
        <text>D-ribulose 5-phosphate = D-xylulose 5-phosphate</text>
        <dbReference type="Rhea" id="RHEA:13677"/>
        <dbReference type="ChEBI" id="CHEBI:57737"/>
        <dbReference type="ChEBI" id="CHEBI:58121"/>
        <dbReference type="EC" id="5.1.3.1"/>
    </reaction>
</comment>
<dbReference type="PROSITE" id="PS01085">
    <property type="entry name" value="RIBUL_P_3_EPIMER_1"/>
    <property type="match status" value="1"/>
</dbReference>
<dbReference type="GO" id="GO:0004750">
    <property type="term" value="F:D-ribulose-phosphate 3-epimerase activity"/>
    <property type="evidence" value="ECO:0007669"/>
    <property type="project" value="UniProtKB-UniRule"/>
</dbReference>
<evidence type="ECO:0000256" key="9">
    <source>
        <dbReference type="ARBA" id="ARBA00023235"/>
    </source>
</evidence>
<comment type="pathway">
    <text evidence="10">Carbohydrate degradation.</text>
</comment>
<comment type="caution">
    <text evidence="15">The sequence shown here is derived from an EMBL/GenBank/DDBJ whole genome shotgun (WGS) entry which is preliminary data.</text>
</comment>
<comment type="cofactor">
    <cofactor evidence="10 13">
        <name>a divalent metal cation</name>
        <dbReference type="ChEBI" id="CHEBI:60240"/>
    </cofactor>
    <text evidence="10 13">Binds 1 divalent metal cation per subunit.</text>
</comment>
<keyword evidence="8 10" id="KW-0479">Metal-binding</keyword>
<dbReference type="InterPro" id="IPR000056">
    <property type="entry name" value="Ribul_P_3_epim-like"/>
</dbReference>
<reference evidence="15 16" key="1">
    <citation type="submission" date="2014-09" db="EMBL/GenBank/DDBJ databases">
        <title>Sporocytophaga myxococcoides PG-01 genome sequencing.</title>
        <authorList>
            <person name="Liu L."/>
            <person name="Gao P.J."/>
            <person name="Chen G.J."/>
            <person name="Wang L.S."/>
        </authorList>
    </citation>
    <scope>NUCLEOTIDE SEQUENCE [LARGE SCALE GENOMIC DNA]</scope>
    <source>
        <strain evidence="15 16">PG-01</strain>
    </source>
</reference>
<evidence type="ECO:0000256" key="1">
    <source>
        <dbReference type="ARBA" id="ARBA00001782"/>
    </source>
</evidence>
<dbReference type="GO" id="GO:0006098">
    <property type="term" value="P:pentose-phosphate shunt"/>
    <property type="evidence" value="ECO:0007669"/>
    <property type="project" value="UniProtKB-UniRule"/>
</dbReference>
<comment type="similarity">
    <text evidence="6 10 11">Belongs to the ribulose-phosphate 3-epimerase family.</text>
</comment>
<dbReference type="CDD" id="cd00429">
    <property type="entry name" value="RPE"/>
    <property type="match status" value="1"/>
</dbReference>
<dbReference type="OrthoDB" id="1645589at2"/>
<evidence type="ECO:0000256" key="10">
    <source>
        <dbReference type="HAMAP-Rule" id="MF_02227"/>
    </source>
</evidence>
<feature type="binding site" evidence="10 14">
    <location>
        <begin position="142"/>
        <end position="145"/>
    </location>
    <ligand>
        <name>substrate</name>
    </ligand>
</feature>
<comment type="function">
    <text evidence="10">Catalyzes the reversible epimerization of D-ribulose 5-phosphate to D-xylulose 5-phosphate.</text>
</comment>
<feature type="binding site" evidence="10 14">
    <location>
        <position position="8"/>
    </location>
    <ligand>
        <name>substrate</name>
    </ligand>
</feature>
<dbReference type="GO" id="GO:0046872">
    <property type="term" value="F:metal ion binding"/>
    <property type="evidence" value="ECO:0007669"/>
    <property type="project" value="UniProtKB-UniRule"/>
</dbReference>
<evidence type="ECO:0000256" key="6">
    <source>
        <dbReference type="ARBA" id="ARBA00009541"/>
    </source>
</evidence>
<keyword evidence="10 11" id="KW-0119">Carbohydrate metabolism</keyword>
<evidence type="ECO:0000256" key="11">
    <source>
        <dbReference type="PIRNR" id="PIRNR001461"/>
    </source>
</evidence>
<comment type="caution">
    <text evidence="10">Lacks conserved residue(s) required for the propagation of feature annotation.</text>
</comment>
<name>A0A098LBC5_9BACT</name>
<dbReference type="HAMAP" id="MF_02227">
    <property type="entry name" value="RPE"/>
    <property type="match status" value="1"/>
</dbReference>
<evidence type="ECO:0000313" key="16">
    <source>
        <dbReference type="Proteomes" id="UP000030185"/>
    </source>
</evidence>
<dbReference type="Gene3D" id="3.20.20.70">
    <property type="entry name" value="Aldolase class I"/>
    <property type="match status" value="1"/>
</dbReference>
<accession>A0A098LBC5</accession>
<comment type="cofactor">
    <cofactor evidence="5">
        <name>Fe(2+)</name>
        <dbReference type="ChEBI" id="CHEBI:29033"/>
    </cofactor>
</comment>
<proteinExistence type="inferred from homology"/>
<evidence type="ECO:0000256" key="12">
    <source>
        <dbReference type="PIRSR" id="PIRSR001461-1"/>
    </source>
</evidence>
<evidence type="ECO:0000256" key="4">
    <source>
        <dbReference type="ARBA" id="ARBA00001947"/>
    </source>
</evidence>
<feature type="active site" description="Proton acceptor" evidence="10 12">
    <location>
        <position position="35"/>
    </location>
</feature>
<feature type="binding site" evidence="10 13">
    <location>
        <position position="35"/>
    </location>
    <ligand>
        <name>a divalent metal cation</name>
        <dbReference type="ChEBI" id="CHEBI:60240"/>
    </ligand>
</feature>
<feature type="active site" description="Proton donor" evidence="10 12">
    <location>
        <position position="175"/>
    </location>
</feature>
<evidence type="ECO:0000256" key="7">
    <source>
        <dbReference type="ARBA" id="ARBA00013188"/>
    </source>
</evidence>
<evidence type="ECO:0000256" key="13">
    <source>
        <dbReference type="PIRSR" id="PIRSR001461-2"/>
    </source>
</evidence>
<feature type="binding site" evidence="10 13">
    <location>
        <position position="175"/>
    </location>
    <ligand>
        <name>a divalent metal cation</name>
        <dbReference type="ChEBI" id="CHEBI:60240"/>
    </ligand>
</feature>
<keyword evidence="13" id="KW-0862">Zinc</keyword>
<dbReference type="EMBL" id="BBLT01000001">
    <property type="protein sequence ID" value="GAL83553.1"/>
    <property type="molecule type" value="Genomic_DNA"/>
</dbReference>
<dbReference type="PROSITE" id="PS01086">
    <property type="entry name" value="RIBUL_P_3_EPIMER_2"/>
    <property type="match status" value="1"/>
</dbReference>
<keyword evidence="13" id="KW-0170">Cobalt</keyword>
<evidence type="ECO:0000313" key="15">
    <source>
        <dbReference type="EMBL" id="GAL83553.1"/>
    </source>
</evidence>
<evidence type="ECO:0000256" key="5">
    <source>
        <dbReference type="ARBA" id="ARBA00001954"/>
    </source>
</evidence>
<dbReference type="Proteomes" id="UP000030185">
    <property type="component" value="Unassembled WGS sequence"/>
</dbReference>
<comment type="cofactor">
    <cofactor evidence="3">
        <name>Co(2+)</name>
        <dbReference type="ChEBI" id="CHEBI:48828"/>
    </cofactor>
</comment>
<dbReference type="Pfam" id="PF00834">
    <property type="entry name" value="Ribul_P_3_epim"/>
    <property type="match status" value="1"/>
</dbReference>
<keyword evidence="9 10" id="KW-0413">Isomerase</keyword>
<feature type="binding site" evidence="10 14">
    <location>
        <position position="66"/>
    </location>
    <ligand>
        <name>substrate</name>
    </ligand>
</feature>
<dbReference type="InterPro" id="IPR026019">
    <property type="entry name" value="Ribul_P_3_epim"/>
</dbReference>
<dbReference type="InterPro" id="IPR013785">
    <property type="entry name" value="Aldolase_TIM"/>
</dbReference>
<organism evidence="15 16">
    <name type="scientific">Sporocytophaga myxococcoides</name>
    <dbReference type="NCBI Taxonomy" id="153721"/>
    <lineage>
        <taxon>Bacteria</taxon>
        <taxon>Pseudomonadati</taxon>
        <taxon>Bacteroidota</taxon>
        <taxon>Cytophagia</taxon>
        <taxon>Cytophagales</taxon>
        <taxon>Cytophagaceae</taxon>
        <taxon>Sporocytophaga</taxon>
    </lineage>
</organism>
<dbReference type="PANTHER" id="PTHR11749">
    <property type="entry name" value="RIBULOSE-5-PHOSPHATE-3-EPIMERASE"/>
    <property type="match status" value="1"/>
</dbReference>
<dbReference type="eggNOG" id="COG0036">
    <property type="taxonomic scope" value="Bacteria"/>
</dbReference>
<dbReference type="NCBIfam" id="NF004076">
    <property type="entry name" value="PRK05581.1-4"/>
    <property type="match status" value="1"/>
</dbReference>
<feature type="binding site" evidence="10 13">
    <location>
        <position position="66"/>
    </location>
    <ligand>
        <name>a divalent metal cation</name>
        <dbReference type="ChEBI" id="CHEBI:60240"/>
    </ligand>
</feature>
<evidence type="ECO:0000256" key="3">
    <source>
        <dbReference type="ARBA" id="ARBA00001941"/>
    </source>
</evidence>
<protein>
    <recommendedName>
        <fullName evidence="7 10">Ribulose-phosphate 3-epimerase</fullName>
        <ecNumber evidence="7 10">5.1.3.1</ecNumber>
    </recommendedName>
</protein>
<dbReference type="PIRSF" id="PIRSF001461">
    <property type="entry name" value="RPE"/>
    <property type="match status" value="1"/>
</dbReference>
<feature type="binding site" evidence="14">
    <location>
        <position position="177"/>
    </location>
    <ligand>
        <name>substrate</name>
    </ligand>
</feature>
<feature type="binding site" evidence="10">
    <location>
        <begin position="175"/>
        <end position="177"/>
    </location>
    <ligand>
        <name>substrate</name>
    </ligand>
</feature>
<comment type="cofactor">
    <cofactor evidence="4">
        <name>Zn(2+)</name>
        <dbReference type="ChEBI" id="CHEBI:29105"/>
    </cofactor>
</comment>
<gene>
    <name evidence="10" type="primary">rpe</name>
    <name evidence="15" type="ORF">MYP_780</name>
</gene>
<dbReference type="SUPFAM" id="SSF51366">
    <property type="entry name" value="Ribulose-phoshate binding barrel"/>
    <property type="match status" value="1"/>
</dbReference>
<keyword evidence="16" id="KW-1185">Reference proteome</keyword>
<keyword evidence="13" id="KW-0464">Manganese</keyword>